<sequence length="185" mass="19778">MPMSLITSRSGHCQTVIEHCCARGQRAVHVLGLLMGLFAVGGYDVAHAGTSLAPTAISTTAAAATAQPEESRMWMTVGEHRFAITLADTEAARAFAAMLPLTIDMPDLNGNEKHAKLPRALPTSSIRPGTIRNGDLMLYGSQTLVVFYLTFDSVYAYTPLGQVDAPTDLARVLGSGAVRIRFSRD</sequence>
<dbReference type="Proteomes" id="UP000198512">
    <property type="component" value="Unassembled WGS sequence"/>
</dbReference>
<organism evidence="2 3">
    <name type="scientific">Pseudomonas cuatrocienegasensis</name>
    <dbReference type="NCBI Taxonomy" id="543360"/>
    <lineage>
        <taxon>Bacteria</taxon>
        <taxon>Pseudomonadati</taxon>
        <taxon>Pseudomonadota</taxon>
        <taxon>Gammaproteobacteria</taxon>
        <taxon>Pseudomonadales</taxon>
        <taxon>Pseudomonadaceae</taxon>
        <taxon>Pseudomonas</taxon>
    </lineage>
</organism>
<name>A0ABY1BFX2_9PSED</name>
<protein>
    <recommendedName>
        <fullName evidence="1">Cyclophilin-like domain-containing protein</fullName>
    </recommendedName>
</protein>
<accession>A0ABY1BFX2</accession>
<proteinExistence type="predicted"/>
<evidence type="ECO:0000259" key="1">
    <source>
        <dbReference type="Pfam" id="PF18050"/>
    </source>
</evidence>
<gene>
    <name evidence="2" type="ORF">SAMN05216600_109150</name>
</gene>
<evidence type="ECO:0000313" key="2">
    <source>
        <dbReference type="EMBL" id="SEQ75846.1"/>
    </source>
</evidence>
<dbReference type="InterPro" id="IPR029000">
    <property type="entry name" value="Cyclophilin-like_dom_sf"/>
</dbReference>
<feature type="domain" description="Cyclophilin-like" evidence="1">
    <location>
        <begin position="75"/>
        <end position="182"/>
    </location>
</feature>
<dbReference type="Gene3D" id="2.40.100.20">
    <property type="match status" value="1"/>
</dbReference>
<keyword evidence="3" id="KW-1185">Reference proteome</keyword>
<dbReference type="EMBL" id="FOFP01000009">
    <property type="protein sequence ID" value="SEQ75846.1"/>
    <property type="molecule type" value="Genomic_DNA"/>
</dbReference>
<reference evidence="2 3" key="1">
    <citation type="submission" date="2016-10" db="EMBL/GenBank/DDBJ databases">
        <authorList>
            <person name="Varghese N."/>
            <person name="Submissions S."/>
        </authorList>
    </citation>
    <scope>NUCLEOTIDE SEQUENCE [LARGE SCALE GENOMIC DNA]</scope>
    <source>
        <strain evidence="2 3">CIP 109853</strain>
    </source>
</reference>
<dbReference type="SUPFAM" id="SSF50891">
    <property type="entry name" value="Cyclophilin-like"/>
    <property type="match status" value="1"/>
</dbReference>
<evidence type="ECO:0000313" key="3">
    <source>
        <dbReference type="Proteomes" id="UP000198512"/>
    </source>
</evidence>
<dbReference type="Pfam" id="PF18050">
    <property type="entry name" value="Cyclophil_like2"/>
    <property type="match status" value="1"/>
</dbReference>
<comment type="caution">
    <text evidence="2">The sequence shown here is derived from an EMBL/GenBank/DDBJ whole genome shotgun (WGS) entry which is preliminary data.</text>
</comment>
<dbReference type="InterPro" id="IPR041183">
    <property type="entry name" value="Cyclophilin-like"/>
</dbReference>